<keyword evidence="3" id="KW-0804">Transcription</keyword>
<dbReference type="Pfam" id="PF07883">
    <property type="entry name" value="Cupin_2"/>
    <property type="match status" value="1"/>
</dbReference>
<dbReference type="Proteomes" id="UP001597180">
    <property type="component" value="Unassembled WGS sequence"/>
</dbReference>
<dbReference type="InterPro" id="IPR014710">
    <property type="entry name" value="RmlC-like_jellyroll"/>
</dbReference>
<keyword evidence="2" id="KW-0238">DNA-binding</keyword>
<evidence type="ECO:0000256" key="2">
    <source>
        <dbReference type="ARBA" id="ARBA00023125"/>
    </source>
</evidence>
<comment type="caution">
    <text evidence="5">The sequence shown here is derived from an EMBL/GenBank/DDBJ whole genome shotgun (WGS) entry which is preliminary data.</text>
</comment>
<dbReference type="InterPro" id="IPR018060">
    <property type="entry name" value="HTH_AraC"/>
</dbReference>
<evidence type="ECO:0000259" key="4">
    <source>
        <dbReference type="PROSITE" id="PS01124"/>
    </source>
</evidence>
<evidence type="ECO:0000313" key="5">
    <source>
        <dbReference type="EMBL" id="MFD1222348.1"/>
    </source>
</evidence>
<keyword evidence="6" id="KW-1185">Reference proteome</keyword>
<dbReference type="PANTHER" id="PTHR43280">
    <property type="entry name" value="ARAC-FAMILY TRANSCRIPTIONAL REGULATOR"/>
    <property type="match status" value="1"/>
</dbReference>
<dbReference type="PANTHER" id="PTHR43280:SF2">
    <property type="entry name" value="HTH-TYPE TRANSCRIPTIONAL REGULATOR EXSA"/>
    <property type="match status" value="1"/>
</dbReference>
<dbReference type="PROSITE" id="PS01124">
    <property type="entry name" value="HTH_ARAC_FAMILY_2"/>
    <property type="match status" value="1"/>
</dbReference>
<dbReference type="InterPro" id="IPR011051">
    <property type="entry name" value="RmlC_Cupin_sf"/>
</dbReference>
<dbReference type="Gene3D" id="1.10.10.60">
    <property type="entry name" value="Homeodomain-like"/>
    <property type="match status" value="2"/>
</dbReference>
<dbReference type="InterPro" id="IPR009057">
    <property type="entry name" value="Homeodomain-like_sf"/>
</dbReference>
<dbReference type="EMBL" id="JBHTLU010000024">
    <property type="protein sequence ID" value="MFD1222348.1"/>
    <property type="molecule type" value="Genomic_DNA"/>
</dbReference>
<proteinExistence type="predicted"/>
<dbReference type="SUPFAM" id="SSF46689">
    <property type="entry name" value="Homeodomain-like"/>
    <property type="match status" value="2"/>
</dbReference>
<dbReference type="InterPro" id="IPR013096">
    <property type="entry name" value="Cupin_2"/>
</dbReference>
<dbReference type="RefSeq" id="WP_345587432.1">
    <property type="nucleotide sequence ID" value="NZ_BAABJG010000008.1"/>
</dbReference>
<dbReference type="Pfam" id="PF12833">
    <property type="entry name" value="HTH_18"/>
    <property type="match status" value="1"/>
</dbReference>
<sequence>MKLLRDSQLTLLWTARIDYSKGSQVETHVHSDYDQLLVVLSGHGKVMMGQQEYDLQEGHAYLFMKGISHAFRFTGQSVTLDFKFRLADKEMSDYFSSIRSFSPYDSAQLAELKQWYKMSLLQARNPGRFHPISIEAGLKGTLVSILSGKGSVQSGPYTQTGFQESSDPIVDYMKTHFAGKITLGLLSKRFGFNPNYLIKRFFDKTGMTPIQYLQEIRLEKAKEYLEFTDLPISEVAEKVGWTQAYFSKIVKKRMGQSPSQYRDSLLNAIGKDIILEESFSNVWRIVP</sequence>
<reference evidence="6" key="1">
    <citation type="journal article" date="2019" name="Int. J. Syst. Evol. Microbiol.">
        <title>The Global Catalogue of Microorganisms (GCM) 10K type strain sequencing project: providing services to taxonomists for standard genome sequencing and annotation.</title>
        <authorList>
            <consortium name="The Broad Institute Genomics Platform"/>
            <consortium name="The Broad Institute Genome Sequencing Center for Infectious Disease"/>
            <person name="Wu L."/>
            <person name="Ma J."/>
        </authorList>
    </citation>
    <scope>NUCLEOTIDE SEQUENCE [LARGE SCALE GENOMIC DNA]</scope>
    <source>
        <strain evidence="6">CCUG 53270</strain>
    </source>
</reference>
<evidence type="ECO:0000256" key="3">
    <source>
        <dbReference type="ARBA" id="ARBA00023163"/>
    </source>
</evidence>
<dbReference type="Gene3D" id="2.60.120.10">
    <property type="entry name" value="Jelly Rolls"/>
    <property type="match status" value="1"/>
</dbReference>
<keyword evidence="1" id="KW-0805">Transcription regulation</keyword>
<dbReference type="SUPFAM" id="SSF51182">
    <property type="entry name" value="RmlC-like cupins"/>
    <property type="match status" value="1"/>
</dbReference>
<dbReference type="SMART" id="SM00342">
    <property type="entry name" value="HTH_ARAC"/>
    <property type="match status" value="1"/>
</dbReference>
<organism evidence="5 6">
    <name type="scientific">Paenibacillus vulneris</name>
    <dbReference type="NCBI Taxonomy" id="1133364"/>
    <lineage>
        <taxon>Bacteria</taxon>
        <taxon>Bacillati</taxon>
        <taxon>Bacillota</taxon>
        <taxon>Bacilli</taxon>
        <taxon>Bacillales</taxon>
        <taxon>Paenibacillaceae</taxon>
        <taxon>Paenibacillus</taxon>
    </lineage>
</organism>
<evidence type="ECO:0000256" key="1">
    <source>
        <dbReference type="ARBA" id="ARBA00023015"/>
    </source>
</evidence>
<feature type="domain" description="HTH araC/xylS-type" evidence="4">
    <location>
        <begin position="167"/>
        <end position="264"/>
    </location>
</feature>
<gene>
    <name evidence="5" type="ORF">ACFQ4B_19680</name>
</gene>
<dbReference type="CDD" id="cd02208">
    <property type="entry name" value="cupin_RmlC-like"/>
    <property type="match status" value="1"/>
</dbReference>
<evidence type="ECO:0000313" key="6">
    <source>
        <dbReference type="Proteomes" id="UP001597180"/>
    </source>
</evidence>
<name>A0ABW3UN23_9BACL</name>
<accession>A0ABW3UN23</accession>
<protein>
    <submittedName>
        <fullName evidence="5">AraC family transcriptional regulator</fullName>
    </submittedName>
</protein>